<comment type="caution">
    <text evidence="6">The sequence shown here is derived from an EMBL/GenBank/DDBJ whole genome shotgun (WGS) entry which is preliminary data.</text>
</comment>
<dbReference type="AlphaFoldDB" id="A0A0R0BNL2"/>
<feature type="domain" description="HTH lysR-type" evidence="5">
    <location>
        <begin position="1"/>
        <end position="58"/>
    </location>
</feature>
<dbReference type="GO" id="GO:0003700">
    <property type="term" value="F:DNA-binding transcription factor activity"/>
    <property type="evidence" value="ECO:0007669"/>
    <property type="project" value="InterPro"/>
</dbReference>
<evidence type="ECO:0000256" key="4">
    <source>
        <dbReference type="ARBA" id="ARBA00023163"/>
    </source>
</evidence>
<gene>
    <name evidence="6" type="ORF">ABB25_06130</name>
</gene>
<dbReference type="PRINTS" id="PR00039">
    <property type="entry name" value="HTHLYSR"/>
</dbReference>
<dbReference type="PROSITE" id="PS50931">
    <property type="entry name" value="HTH_LYSR"/>
    <property type="match status" value="1"/>
</dbReference>
<dbReference type="Pfam" id="PF00126">
    <property type="entry name" value="HTH_1"/>
    <property type="match status" value="1"/>
</dbReference>
<dbReference type="GO" id="GO:0009089">
    <property type="term" value="P:lysine biosynthetic process via diaminopimelate"/>
    <property type="evidence" value="ECO:0007669"/>
    <property type="project" value="TreeGrafter"/>
</dbReference>
<dbReference type="PANTHER" id="PTHR30427">
    <property type="entry name" value="TRANSCRIPTIONAL ACTIVATOR PROTEIN LYSR"/>
    <property type="match status" value="1"/>
</dbReference>
<dbReference type="Gene3D" id="1.10.10.10">
    <property type="entry name" value="Winged helix-like DNA-binding domain superfamily/Winged helix DNA-binding domain"/>
    <property type="match status" value="1"/>
</dbReference>
<accession>A0A0R0BNL2</accession>
<organism evidence="6 7">
    <name type="scientific">Stenotrophomonas koreensis</name>
    <dbReference type="NCBI Taxonomy" id="266128"/>
    <lineage>
        <taxon>Bacteria</taxon>
        <taxon>Pseudomonadati</taxon>
        <taxon>Pseudomonadota</taxon>
        <taxon>Gammaproteobacteria</taxon>
        <taxon>Lysobacterales</taxon>
        <taxon>Lysobacteraceae</taxon>
        <taxon>Stenotrophomonas</taxon>
    </lineage>
</organism>
<reference evidence="6 7" key="1">
    <citation type="submission" date="2015-05" db="EMBL/GenBank/DDBJ databases">
        <title>Genome sequencing and analysis of members of genus Stenotrophomonas.</title>
        <authorList>
            <person name="Patil P.P."/>
            <person name="Midha S."/>
            <person name="Patil P.B."/>
        </authorList>
    </citation>
    <scope>NUCLEOTIDE SEQUENCE [LARGE SCALE GENOMIC DNA]</scope>
    <source>
        <strain evidence="6 7">DSM 17805</strain>
    </source>
</reference>
<dbReference type="Gene3D" id="3.40.190.290">
    <property type="match status" value="1"/>
</dbReference>
<dbReference type="GO" id="GO:0010628">
    <property type="term" value="P:positive regulation of gene expression"/>
    <property type="evidence" value="ECO:0007669"/>
    <property type="project" value="TreeGrafter"/>
</dbReference>
<evidence type="ECO:0000256" key="2">
    <source>
        <dbReference type="ARBA" id="ARBA00023015"/>
    </source>
</evidence>
<dbReference type="EMBL" id="LDJH01000010">
    <property type="protein sequence ID" value="KRG58457.1"/>
    <property type="molecule type" value="Genomic_DNA"/>
</dbReference>
<dbReference type="InterPro" id="IPR036388">
    <property type="entry name" value="WH-like_DNA-bd_sf"/>
</dbReference>
<dbReference type="OrthoDB" id="8437302at2"/>
<protein>
    <recommendedName>
        <fullName evidence="5">HTH lysR-type domain-containing protein</fullName>
    </recommendedName>
</protein>
<keyword evidence="7" id="KW-1185">Reference proteome</keyword>
<keyword evidence="2" id="KW-0805">Transcription regulation</keyword>
<comment type="similarity">
    <text evidence="1">Belongs to the LysR transcriptional regulatory family.</text>
</comment>
<evidence type="ECO:0000259" key="5">
    <source>
        <dbReference type="PROSITE" id="PS50931"/>
    </source>
</evidence>
<dbReference type="PANTHER" id="PTHR30427:SF1">
    <property type="entry name" value="TRANSCRIPTIONAL ACTIVATOR PROTEIN LYSR"/>
    <property type="match status" value="1"/>
</dbReference>
<dbReference type="GO" id="GO:0043565">
    <property type="term" value="F:sequence-specific DNA binding"/>
    <property type="evidence" value="ECO:0007669"/>
    <property type="project" value="TreeGrafter"/>
</dbReference>
<dbReference type="InterPro" id="IPR000847">
    <property type="entry name" value="LysR_HTH_N"/>
</dbReference>
<evidence type="ECO:0000313" key="6">
    <source>
        <dbReference type="EMBL" id="KRG58457.1"/>
    </source>
</evidence>
<dbReference type="RefSeq" id="WP_057664982.1">
    <property type="nucleotide sequence ID" value="NZ_LDJH01000010.1"/>
</dbReference>
<sequence>MRLRQIEVFHAVYTTGSISAAARKLHVTQPAVSKVLHHTQAQLGLTLFELVRGRLVATEQAHALYREVGEIHERLAALDKAVGNLRQLAGGLLRVGCVPSLGQHVIPAAVTALRQRHPRLSVELQTVHHDEVLRRLLERDCELVLVYAPATQPRVRIQVLEQAQLMVLARQEDFPGRPHLALADLQGRPMVGLASSGPLGELFDAAIEREGIALDTAVTSQTYAIGAALTAHGAGPCVVDEFTARGHASAQLKAYPLQPPLHFPVCCVHLEDRPLSAAAQRFLACFSQALRHLRQASGPGPAA</sequence>
<dbReference type="SUPFAM" id="SSF53850">
    <property type="entry name" value="Periplasmic binding protein-like II"/>
    <property type="match status" value="1"/>
</dbReference>
<dbReference type="STRING" id="266128.ABB25_06130"/>
<dbReference type="InterPro" id="IPR005119">
    <property type="entry name" value="LysR_subst-bd"/>
</dbReference>
<dbReference type="InterPro" id="IPR036390">
    <property type="entry name" value="WH_DNA-bd_sf"/>
</dbReference>
<keyword evidence="4" id="KW-0804">Transcription</keyword>
<dbReference type="PATRIC" id="fig|266128.3.peg.88"/>
<proteinExistence type="inferred from homology"/>
<evidence type="ECO:0000313" key="7">
    <source>
        <dbReference type="Proteomes" id="UP000051254"/>
    </source>
</evidence>
<name>A0A0R0BNL2_9GAMM</name>
<keyword evidence="3" id="KW-0238">DNA-binding</keyword>
<dbReference type="Proteomes" id="UP000051254">
    <property type="component" value="Unassembled WGS sequence"/>
</dbReference>
<dbReference type="SUPFAM" id="SSF46785">
    <property type="entry name" value="Winged helix' DNA-binding domain"/>
    <property type="match status" value="1"/>
</dbReference>
<evidence type="ECO:0000256" key="3">
    <source>
        <dbReference type="ARBA" id="ARBA00023125"/>
    </source>
</evidence>
<evidence type="ECO:0000256" key="1">
    <source>
        <dbReference type="ARBA" id="ARBA00009437"/>
    </source>
</evidence>
<dbReference type="Pfam" id="PF03466">
    <property type="entry name" value="LysR_substrate"/>
    <property type="match status" value="1"/>
</dbReference>